<sequence length="281" mass="31267">MLKTMFALDEAPSRSAVPARVPTTEELRDECLARAGVYRLLSAAFIEEPGREFLAALRQPDALASLAEAGLAFDDDFTASDLGALVERLACEYTTLFAASGGFPPVESVRLTGRYKQEPHFQVGRIYARCGFVIGRGRFEIFPDQLGAELLFVAELLERGVQAIDAGDTAEFTRLEREIKRFWTLHLGRWVRGYGRLLERAAEHSFYREMGRFLSGFADEEIAAMRLRIEDLDQARVVVPKREIRVEFNPDEPVCNGCGSAPDAGAGTRPVATVHPLQDLR</sequence>
<dbReference type="Proteomes" id="UP000652074">
    <property type="component" value="Unassembled WGS sequence"/>
</dbReference>
<keyword evidence="1" id="KW-0143">Chaperone</keyword>
<evidence type="ECO:0000313" key="3">
    <source>
        <dbReference type="Proteomes" id="UP000652074"/>
    </source>
</evidence>
<evidence type="ECO:0000256" key="1">
    <source>
        <dbReference type="ARBA" id="ARBA00023186"/>
    </source>
</evidence>
<evidence type="ECO:0000313" key="2">
    <source>
        <dbReference type="EMBL" id="NMF89078.1"/>
    </source>
</evidence>
<dbReference type="Gene3D" id="1.10.3480.10">
    <property type="entry name" value="TorD-like"/>
    <property type="match status" value="1"/>
</dbReference>
<name>A0ABX1MM94_9RHOO</name>
<dbReference type="InterPro" id="IPR050289">
    <property type="entry name" value="TorD/DmsD_chaperones"/>
</dbReference>
<dbReference type="PANTHER" id="PTHR34227">
    <property type="entry name" value="CHAPERONE PROTEIN YCDY"/>
    <property type="match status" value="1"/>
</dbReference>
<reference evidence="2 3" key="1">
    <citation type="submission" date="2019-12" db="EMBL/GenBank/DDBJ databases">
        <title>Comparative genomics gives insights into the taxonomy of the Azoarcus-Aromatoleum group and reveals separate origins of nif in the plant-associated Azoarcus and non-plant-associated Aromatoleum sub-groups.</title>
        <authorList>
            <person name="Lafos M."/>
            <person name="Maluk M."/>
            <person name="Batista M."/>
            <person name="Junghare M."/>
            <person name="Carmona M."/>
            <person name="Faoro H."/>
            <person name="Cruz L.M."/>
            <person name="Battistoni F."/>
            <person name="De Souza E."/>
            <person name="Pedrosa F."/>
            <person name="Chen W.-M."/>
            <person name="Poole P.S."/>
            <person name="Dixon R.A."/>
            <person name="James E.K."/>
        </authorList>
    </citation>
    <scope>NUCLEOTIDE SEQUENCE [LARGE SCALE GENOMIC DNA]</scope>
    <source>
        <strain evidence="2 3">ToN1</strain>
    </source>
</reference>
<dbReference type="InterPro" id="IPR020945">
    <property type="entry name" value="DMSO/NO3_reduct_chaperone"/>
</dbReference>
<proteinExistence type="predicted"/>
<dbReference type="InterPro" id="IPR036411">
    <property type="entry name" value="TorD-like_sf"/>
</dbReference>
<protein>
    <submittedName>
        <fullName evidence="2">Uncharacterized protein</fullName>
    </submittedName>
</protein>
<dbReference type="EMBL" id="WTVR01000019">
    <property type="protein sequence ID" value="NMF89078.1"/>
    <property type="molecule type" value="Genomic_DNA"/>
</dbReference>
<comment type="caution">
    <text evidence="2">The sequence shown here is derived from an EMBL/GenBank/DDBJ whole genome shotgun (WGS) entry which is preliminary data.</text>
</comment>
<dbReference type="SUPFAM" id="SSF89155">
    <property type="entry name" value="TorD-like"/>
    <property type="match status" value="1"/>
</dbReference>
<dbReference type="RefSeq" id="WP_169206458.1">
    <property type="nucleotide sequence ID" value="NZ_CP059560.1"/>
</dbReference>
<dbReference type="Pfam" id="PF02613">
    <property type="entry name" value="Nitrate_red_del"/>
    <property type="match status" value="1"/>
</dbReference>
<organism evidence="2 3">
    <name type="scientific">Aromatoleum petrolei</name>
    <dbReference type="NCBI Taxonomy" id="76116"/>
    <lineage>
        <taxon>Bacteria</taxon>
        <taxon>Pseudomonadati</taxon>
        <taxon>Pseudomonadota</taxon>
        <taxon>Betaproteobacteria</taxon>
        <taxon>Rhodocyclales</taxon>
        <taxon>Rhodocyclaceae</taxon>
        <taxon>Aromatoleum</taxon>
    </lineage>
</organism>
<gene>
    <name evidence="2" type="ORF">GPA26_11395</name>
</gene>
<keyword evidence="3" id="KW-1185">Reference proteome</keyword>
<accession>A0ABX1MM94</accession>
<dbReference type="PANTHER" id="PTHR34227:SF1">
    <property type="entry name" value="DIMETHYL SULFOXIDE REDUCTASE CHAPERONE-RELATED"/>
    <property type="match status" value="1"/>
</dbReference>